<dbReference type="PANTHER" id="PTHR12763:SF28">
    <property type="entry name" value="GEO10507P1-RELATED"/>
    <property type="match status" value="1"/>
</dbReference>
<dbReference type="SUPFAM" id="SSF46565">
    <property type="entry name" value="Chaperone J-domain"/>
    <property type="match status" value="1"/>
</dbReference>
<proteinExistence type="inferred from homology"/>
<comment type="subcellular location">
    <subcellularLocation>
        <location evidence="1">Membrane</location>
        <topology evidence="1">Single-pass membrane protein</topology>
    </subcellularLocation>
</comment>
<sequence length="235" mass="25475">MELLYGLVAVALIWGLVNSFAYANTAALATAGRVIGGVLALVIAVLLGVRGRIDIALALAGVGAWLLGWGGLRLPNFGGRPQQSRGRISRVRSLLIEMTLDHDTGKMDGVVLAGPWAGRQLNSLDAASLQLLLAECRTDDPEGVRLLEAYLDRRFPHWRQSAQDQETPKGAQARSGAMTDAEAYQILGLQPGANLNAIHQAHRRLMKKLHPDQGGSTYLAARVNQARDYLVRQQR</sequence>
<feature type="domain" description="J" evidence="8">
    <location>
        <begin position="182"/>
        <end position="235"/>
    </location>
</feature>
<evidence type="ECO:0000256" key="6">
    <source>
        <dbReference type="SAM" id="MobiDB-lite"/>
    </source>
</evidence>
<dbReference type="EMBL" id="CP016619">
    <property type="protein sequence ID" value="ANY84463.1"/>
    <property type="molecule type" value="Genomic_DNA"/>
</dbReference>
<feature type="transmembrane region" description="Helical" evidence="7">
    <location>
        <begin position="29"/>
        <end position="48"/>
    </location>
</feature>
<dbReference type="InterPro" id="IPR001623">
    <property type="entry name" value="DnaJ_domain"/>
</dbReference>
<evidence type="ECO:0000313" key="9">
    <source>
        <dbReference type="EMBL" id="ANY84463.1"/>
    </source>
</evidence>
<dbReference type="SMART" id="SM00271">
    <property type="entry name" value="DnaJ"/>
    <property type="match status" value="1"/>
</dbReference>
<keyword evidence="3 7" id="KW-1133">Transmembrane helix</keyword>
<protein>
    <submittedName>
        <fullName evidence="9">Molecular chaperone DnaJ</fullName>
    </submittedName>
</protein>
<evidence type="ECO:0000259" key="8">
    <source>
        <dbReference type="PROSITE" id="PS50076"/>
    </source>
</evidence>
<comment type="similarity">
    <text evidence="5">Belongs to the TIM14 family.</text>
</comment>
<keyword evidence="4 7" id="KW-0472">Membrane</keyword>
<evidence type="ECO:0000256" key="5">
    <source>
        <dbReference type="ARBA" id="ARBA00038105"/>
    </source>
</evidence>
<dbReference type="Gene3D" id="1.10.287.110">
    <property type="entry name" value="DnaJ domain"/>
    <property type="match status" value="1"/>
</dbReference>
<geneLocation type="plasmid" evidence="9">
    <name>unnamed2</name>
</geneLocation>
<evidence type="ECO:0000256" key="2">
    <source>
        <dbReference type="ARBA" id="ARBA00022692"/>
    </source>
</evidence>
<dbReference type="CDD" id="cd06257">
    <property type="entry name" value="DnaJ"/>
    <property type="match status" value="1"/>
</dbReference>
<dbReference type="AlphaFoldDB" id="A0A1B2EWV6"/>
<reference evidence="9" key="1">
    <citation type="submission" date="2016-07" db="EMBL/GenBank/DDBJ databases">
        <title>Microvirga ossetica sp. nov. a new species of rhizobia isolated from root nodules of the legume species Vicia alpestris Steven originated from North Ossetia region in the Caucasus.</title>
        <authorList>
            <person name="Safronova V.I."/>
            <person name="Kuznetsova I.G."/>
            <person name="Sazanova A.L."/>
            <person name="Belimov A."/>
            <person name="Andronov E."/>
            <person name="Osledkin Y.S."/>
            <person name="Onishchuk O.P."/>
            <person name="Kurchak O.N."/>
            <person name="Shaposhnikov A.I."/>
            <person name="Willems A."/>
            <person name="Tikhonovich I.A."/>
        </authorList>
    </citation>
    <scope>NUCLEOTIDE SEQUENCE [LARGE SCALE GENOMIC DNA]</scope>
    <source>
        <strain evidence="9">V5/3M</strain>
        <plasmid evidence="9">unnamed2</plasmid>
    </source>
</reference>
<dbReference type="Pfam" id="PF00226">
    <property type="entry name" value="DnaJ"/>
    <property type="match status" value="1"/>
</dbReference>
<dbReference type="PROSITE" id="PS50076">
    <property type="entry name" value="DNAJ_2"/>
    <property type="match status" value="1"/>
</dbReference>
<keyword evidence="9" id="KW-0614">Plasmid</keyword>
<evidence type="ECO:0000256" key="3">
    <source>
        <dbReference type="ARBA" id="ARBA00022989"/>
    </source>
</evidence>
<dbReference type="PANTHER" id="PTHR12763">
    <property type="match status" value="1"/>
</dbReference>
<evidence type="ECO:0000256" key="4">
    <source>
        <dbReference type="ARBA" id="ARBA00023136"/>
    </source>
</evidence>
<evidence type="ECO:0000256" key="1">
    <source>
        <dbReference type="ARBA" id="ARBA00004167"/>
    </source>
</evidence>
<accession>A0A1B2EWV6</accession>
<keyword evidence="2 7" id="KW-0812">Transmembrane</keyword>
<gene>
    <name evidence="9" type="ORF">BB934_40395</name>
</gene>
<dbReference type="OrthoDB" id="9811070at2"/>
<dbReference type="InterPro" id="IPR036869">
    <property type="entry name" value="J_dom_sf"/>
</dbReference>
<organism evidence="9">
    <name type="scientific">Microvirga ossetica</name>
    <dbReference type="NCBI Taxonomy" id="1882682"/>
    <lineage>
        <taxon>Bacteria</taxon>
        <taxon>Pseudomonadati</taxon>
        <taxon>Pseudomonadota</taxon>
        <taxon>Alphaproteobacteria</taxon>
        <taxon>Hyphomicrobiales</taxon>
        <taxon>Methylobacteriaceae</taxon>
        <taxon>Microvirga</taxon>
    </lineage>
</organism>
<feature type="transmembrane region" description="Helical" evidence="7">
    <location>
        <begin position="55"/>
        <end position="72"/>
    </location>
</feature>
<evidence type="ECO:0000256" key="7">
    <source>
        <dbReference type="SAM" id="Phobius"/>
    </source>
</evidence>
<name>A0A1B2EWV6_9HYPH</name>
<dbReference type="GO" id="GO:0016020">
    <property type="term" value="C:membrane"/>
    <property type="evidence" value="ECO:0007669"/>
    <property type="project" value="UniProtKB-SubCell"/>
</dbReference>
<dbReference type="FunFam" id="1.10.287.110:FF:000001">
    <property type="entry name" value="Import inner membrane translocase subunit tim14"/>
    <property type="match status" value="1"/>
</dbReference>
<feature type="region of interest" description="Disordered" evidence="6">
    <location>
        <begin position="158"/>
        <end position="177"/>
    </location>
</feature>
<dbReference type="KEGG" id="moc:BB934_40395"/>